<dbReference type="EMBL" id="LHZD01000022">
    <property type="protein sequence ID" value="KXV07417.1"/>
    <property type="molecule type" value="Genomic_DNA"/>
</dbReference>
<sequence>MLLPLTPPSCKRQRVFRSIDRQNTPATLCQRQSTDADCTSEFHRKGNGRSRKTFQNPREFLALIRAAFKAPWVGIILKEAFKNLRFPCLRTHDAMKIS</sequence>
<evidence type="ECO:0000313" key="2">
    <source>
        <dbReference type="Proteomes" id="UP000075394"/>
    </source>
</evidence>
<gene>
    <name evidence="1" type="ORF">AD931_12505</name>
</gene>
<protein>
    <recommendedName>
        <fullName evidence="3">Transposase</fullName>
    </recommendedName>
</protein>
<accession>A0AB34XKN5</accession>
<evidence type="ECO:0008006" key="3">
    <source>
        <dbReference type="Google" id="ProtNLM"/>
    </source>
</evidence>
<proteinExistence type="predicted"/>
<evidence type="ECO:0000313" key="1">
    <source>
        <dbReference type="EMBL" id="KXV07417.1"/>
    </source>
</evidence>
<reference evidence="1 2" key="1">
    <citation type="submission" date="2015-06" db="EMBL/GenBank/DDBJ databases">
        <title>Improved classification and identification of acetic acid bacteria using matrix-assisted laser desorption/ionization time-of-flight mass spectrometry; Gluconobacter nephelii and Gluconobacter uchimurae are later heterotypic synonyms of Gluconobacter japonicus and Gluconobacter oxydans, respectively.</title>
        <authorList>
            <person name="Li L."/>
            <person name="Cleenwerck I."/>
            <person name="De Vuyst L."/>
            <person name="Vandamme P."/>
        </authorList>
    </citation>
    <scope>NUCLEOTIDE SEQUENCE [LARGE SCALE GENOMIC DNA]</scope>
    <source>
        <strain evidence="1 2">LMG 1386</strain>
    </source>
</reference>
<name>A0AB34XKN5_GLUOY</name>
<organism evidence="1 2">
    <name type="scientific">Gluconobacter oxydans</name>
    <name type="common">Gluconobacter suboxydans</name>
    <dbReference type="NCBI Taxonomy" id="442"/>
    <lineage>
        <taxon>Bacteria</taxon>
        <taxon>Pseudomonadati</taxon>
        <taxon>Pseudomonadota</taxon>
        <taxon>Alphaproteobacteria</taxon>
        <taxon>Acetobacterales</taxon>
        <taxon>Acetobacteraceae</taxon>
        <taxon>Gluconobacter</taxon>
    </lineage>
</organism>
<dbReference type="AlphaFoldDB" id="A0AB34XKN5"/>
<dbReference type="Proteomes" id="UP000075394">
    <property type="component" value="Unassembled WGS sequence"/>
</dbReference>
<comment type="caution">
    <text evidence="1">The sequence shown here is derived from an EMBL/GenBank/DDBJ whole genome shotgun (WGS) entry which is preliminary data.</text>
</comment>